<comment type="subcellular location">
    <subcellularLocation>
        <location evidence="1">Membrane</location>
    </subcellularLocation>
</comment>
<keyword evidence="2 6" id="KW-0812">Transmembrane</keyword>
<dbReference type="AlphaFoldDB" id="A0A8U0IG09"/>
<dbReference type="KEGG" id="haxz:M0R88_16080"/>
<sequence>MSDDTPPDPSSDASRESPDPSLASSPDSSPEGIREWLTWLRRTDHGAVVFAREVASSALMVAVVGLVLFGASGVWPPMVAVESGSMEPHMERGDLVFLMDEGRLAPAYATGETGVVTYRVGKERGFRKSGSYGDVIVYRPDGREETTPIIHRARFWVNDSENWYRKANPKYLAGDNCAEVTHCPAPNAGFVTLGDNNELYDQAVGRSRPVRPSWVRGTAELTIPELGHVRLAVSGN</sequence>
<dbReference type="SUPFAM" id="SSF51306">
    <property type="entry name" value="LexA/Signal peptidase"/>
    <property type="match status" value="1"/>
</dbReference>
<evidence type="ECO:0000256" key="4">
    <source>
        <dbReference type="ARBA" id="ARBA00023136"/>
    </source>
</evidence>
<dbReference type="CDD" id="cd06530">
    <property type="entry name" value="S26_SPase_I"/>
    <property type="match status" value="1"/>
</dbReference>
<keyword evidence="4 6" id="KW-0472">Membrane</keyword>
<keyword evidence="8" id="KW-1185">Reference proteome</keyword>
<reference evidence="7" key="1">
    <citation type="submission" date="2022-04" db="EMBL/GenBank/DDBJ databases">
        <title>Diverse halophilic archaea isolated from saline environments.</title>
        <authorList>
            <person name="Cui H.-L."/>
        </authorList>
    </citation>
    <scope>NUCLEOTIDE SEQUENCE</scope>
    <source>
        <strain evidence="7">XZYJT40</strain>
    </source>
</reference>
<evidence type="ECO:0000313" key="8">
    <source>
        <dbReference type="Proteomes" id="UP000830434"/>
    </source>
</evidence>
<feature type="region of interest" description="Disordered" evidence="5">
    <location>
        <begin position="1"/>
        <end position="31"/>
    </location>
</feature>
<organism evidence="7 8">
    <name type="scientific">Halorussus gelatinilyticus</name>
    <dbReference type="NCBI Taxonomy" id="2937524"/>
    <lineage>
        <taxon>Archaea</taxon>
        <taxon>Methanobacteriati</taxon>
        <taxon>Methanobacteriota</taxon>
        <taxon>Stenosarchaea group</taxon>
        <taxon>Halobacteria</taxon>
        <taxon>Halobacteriales</taxon>
        <taxon>Haladaptataceae</taxon>
        <taxon>Halorussus</taxon>
    </lineage>
</organism>
<evidence type="ECO:0000256" key="6">
    <source>
        <dbReference type="SAM" id="Phobius"/>
    </source>
</evidence>
<dbReference type="GeneID" id="72191405"/>
<dbReference type="Proteomes" id="UP000830434">
    <property type="component" value="Chromosome"/>
</dbReference>
<evidence type="ECO:0000256" key="3">
    <source>
        <dbReference type="ARBA" id="ARBA00022989"/>
    </source>
</evidence>
<dbReference type="GO" id="GO:0016020">
    <property type="term" value="C:membrane"/>
    <property type="evidence" value="ECO:0007669"/>
    <property type="project" value="UniProtKB-SubCell"/>
</dbReference>
<dbReference type="PANTHER" id="PTHR10806">
    <property type="entry name" value="SIGNAL PEPTIDASE COMPLEX CATALYTIC SUBUNIT SEC11"/>
    <property type="match status" value="1"/>
</dbReference>
<accession>A0A8U0IG09</accession>
<dbReference type="InterPro" id="IPR001733">
    <property type="entry name" value="Peptidase_S26B"/>
</dbReference>
<dbReference type="EMBL" id="CP096658">
    <property type="protein sequence ID" value="UPW00020.1"/>
    <property type="molecule type" value="Genomic_DNA"/>
</dbReference>
<evidence type="ECO:0000256" key="5">
    <source>
        <dbReference type="SAM" id="MobiDB-lite"/>
    </source>
</evidence>
<proteinExistence type="predicted"/>
<dbReference type="RefSeq" id="WP_248654437.1">
    <property type="nucleotide sequence ID" value="NZ_CP096658.1"/>
</dbReference>
<protein>
    <submittedName>
        <fullName evidence="7">S26 family signal peptidase</fullName>
    </submittedName>
</protein>
<feature type="compositionally biased region" description="Low complexity" evidence="5">
    <location>
        <begin position="19"/>
        <end position="30"/>
    </location>
</feature>
<dbReference type="InterPro" id="IPR036286">
    <property type="entry name" value="LexA/Signal_pep-like_sf"/>
</dbReference>
<evidence type="ECO:0000256" key="2">
    <source>
        <dbReference type="ARBA" id="ARBA00022692"/>
    </source>
</evidence>
<dbReference type="GO" id="GO:0006465">
    <property type="term" value="P:signal peptide processing"/>
    <property type="evidence" value="ECO:0007669"/>
    <property type="project" value="InterPro"/>
</dbReference>
<dbReference type="PANTHER" id="PTHR10806:SF6">
    <property type="entry name" value="SIGNAL PEPTIDASE COMPLEX CATALYTIC SUBUNIT SEC11"/>
    <property type="match status" value="1"/>
</dbReference>
<name>A0A8U0IG09_9EURY</name>
<dbReference type="InterPro" id="IPR019533">
    <property type="entry name" value="Peptidase_S26"/>
</dbReference>
<keyword evidence="3 6" id="KW-1133">Transmembrane helix</keyword>
<gene>
    <name evidence="7" type="ORF">M0R88_16080</name>
</gene>
<evidence type="ECO:0000256" key="1">
    <source>
        <dbReference type="ARBA" id="ARBA00004370"/>
    </source>
</evidence>
<dbReference type="GO" id="GO:0004252">
    <property type="term" value="F:serine-type endopeptidase activity"/>
    <property type="evidence" value="ECO:0007669"/>
    <property type="project" value="InterPro"/>
</dbReference>
<feature type="transmembrane region" description="Helical" evidence="6">
    <location>
        <begin position="58"/>
        <end position="81"/>
    </location>
</feature>
<evidence type="ECO:0000313" key="7">
    <source>
        <dbReference type="EMBL" id="UPW00020.1"/>
    </source>
</evidence>